<evidence type="ECO:0000313" key="5">
    <source>
        <dbReference type="Proteomes" id="UP000015961"/>
    </source>
</evidence>
<keyword evidence="5" id="KW-1185">Reference proteome</keyword>
<dbReference type="PATRIC" id="fig|1140003.3.peg.744"/>
<gene>
    <name evidence="4" type="ORF">I573_01892</name>
</gene>
<dbReference type="GO" id="GO:0009986">
    <property type="term" value="C:cell surface"/>
    <property type="evidence" value="ECO:0007669"/>
    <property type="project" value="UniProtKB-SubCell"/>
</dbReference>
<dbReference type="CDD" id="cd16891">
    <property type="entry name" value="CwlT-like"/>
    <property type="match status" value="1"/>
</dbReference>
<evidence type="ECO:0000256" key="1">
    <source>
        <dbReference type="ARBA" id="ARBA00004241"/>
    </source>
</evidence>
<keyword evidence="2" id="KW-0812">Transmembrane</keyword>
<evidence type="ECO:0000259" key="3">
    <source>
        <dbReference type="Pfam" id="PF13702"/>
    </source>
</evidence>
<dbReference type="InterPro" id="IPR047194">
    <property type="entry name" value="CwlT-like_lysozyme"/>
</dbReference>
<comment type="subcellular location">
    <subcellularLocation>
        <location evidence="1">Cell surface</location>
    </subcellularLocation>
</comment>
<protein>
    <recommendedName>
        <fullName evidence="3">CwlT-like lysozyme domain-containing protein</fullName>
    </recommendedName>
</protein>
<dbReference type="Gene3D" id="1.10.530.10">
    <property type="match status" value="1"/>
</dbReference>
<reference evidence="4 5" key="1">
    <citation type="submission" date="2013-03" db="EMBL/GenBank/DDBJ databases">
        <title>The Genome Sequence of Enterococcus sulfureus ATCC_49903 (PacBio/Illumina hybrid assembly).</title>
        <authorList>
            <consortium name="The Broad Institute Genomics Platform"/>
            <consortium name="The Broad Institute Genome Sequencing Center for Infectious Disease"/>
            <person name="Earl A."/>
            <person name="Russ C."/>
            <person name="Gilmore M."/>
            <person name="Surin D."/>
            <person name="Walker B."/>
            <person name="Young S."/>
            <person name="Zeng Q."/>
            <person name="Gargeya S."/>
            <person name="Fitzgerald M."/>
            <person name="Haas B."/>
            <person name="Abouelleil A."/>
            <person name="Allen A.W."/>
            <person name="Alvarado L."/>
            <person name="Arachchi H.M."/>
            <person name="Berlin A.M."/>
            <person name="Chapman S.B."/>
            <person name="Gainer-Dewar J."/>
            <person name="Goldberg J."/>
            <person name="Griggs A."/>
            <person name="Gujja S."/>
            <person name="Hansen M."/>
            <person name="Howarth C."/>
            <person name="Imamovic A."/>
            <person name="Ireland A."/>
            <person name="Larimer J."/>
            <person name="McCowan C."/>
            <person name="Murphy C."/>
            <person name="Pearson M."/>
            <person name="Poon T.W."/>
            <person name="Priest M."/>
            <person name="Roberts A."/>
            <person name="Saif S."/>
            <person name="Shea T."/>
            <person name="Sisk P."/>
            <person name="Sykes S."/>
            <person name="Wortman J."/>
            <person name="Nusbaum C."/>
            <person name="Birren B."/>
        </authorList>
    </citation>
    <scope>NUCLEOTIDE SEQUENCE [LARGE SCALE GENOMIC DNA]</scope>
    <source>
        <strain evidence="4 5">ATCC 49903</strain>
    </source>
</reference>
<evidence type="ECO:0000313" key="4">
    <source>
        <dbReference type="EMBL" id="EOT84165.1"/>
    </source>
</evidence>
<organism evidence="4 5">
    <name type="scientific">Enterococcus sulfureus ATCC 49903</name>
    <dbReference type="NCBI Taxonomy" id="1140003"/>
    <lineage>
        <taxon>Bacteria</taxon>
        <taxon>Bacillati</taxon>
        <taxon>Bacillota</taxon>
        <taxon>Bacilli</taxon>
        <taxon>Lactobacillales</taxon>
        <taxon>Enterococcaceae</taxon>
        <taxon>Enterococcus</taxon>
    </lineage>
</organism>
<dbReference type="SUPFAM" id="SSF53955">
    <property type="entry name" value="Lysozyme-like"/>
    <property type="match status" value="1"/>
</dbReference>
<dbReference type="RefSeq" id="WP_016185241.1">
    <property type="nucleotide sequence ID" value="NZ_ASWO01000005.1"/>
</dbReference>
<dbReference type="OrthoDB" id="1654978at2"/>
<comment type="caution">
    <text evidence="4">The sequence shown here is derived from an EMBL/GenBank/DDBJ whole genome shotgun (WGS) entry which is preliminary data.</text>
</comment>
<proteinExistence type="predicted"/>
<accession>S0P1W1</accession>
<dbReference type="Pfam" id="PF13702">
    <property type="entry name" value="Lysozyme_like"/>
    <property type="match status" value="1"/>
</dbReference>
<dbReference type="AlphaFoldDB" id="S0P1W1"/>
<name>S0P1W1_9ENTE</name>
<dbReference type="EMBL" id="ASWO01000005">
    <property type="protein sequence ID" value="EOT84165.1"/>
    <property type="molecule type" value="Genomic_DNA"/>
</dbReference>
<dbReference type="STRING" id="1140003.OMY_00786"/>
<sequence length="211" mass="24063">MLKKLDTLFFLSLRIGCLAILFAGCFMVYRNYQILKQVHSFDATVDQALVENGISEYKDLALSIIFTESKGKGEDPMQSSESYTGEIGQITTPTQSITQGVAFLAQAIQRSKEQKTDIWTAVQAYNYGLDYIDYVAKRGGENTVELAESYSKDILSPQLGNQDRQQYRYYAWRSFLYNGGYLYHNGGNMFYADLVKTNQWKIKLSNCIFES</sequence>
<dbReference type="eggNOG" id="COG0741">
    <property type="taxonomic scope" value="Bacteria"/>
</dbReference>
<dbReference type="InterPro" id="IPR023346">
    <property type="entry name" value="Lysozyme-like_dom_sf"/>
</dbReference>
<dbReference type="PROSITE" id="PS51257">
    <property type="entry name" value="PROKAR_LIPOPROTEIN"/>
    <property type="match status" value="1"/>
</dbReference>
<evidence type="ECO:0000256" key="2">
    <source>
        <dbReference type="SAM" id="Phobius"/>
    </source>
</evidence>
<keyword evidence="2" id="KW-0472">Membrane</keyword>
<feature type="transmembrane region" description="Helical" evidence="2">
    <location>
        <begin position="7"/>
        <end position="29"/>
    </location>
</feature>
<feature type="domain" description="CwlT-like lysozyme" evidence="3">
    <location>
        <begin position="36"/>
        <end position="198"/>
    </location>
</feature>
<keyword evidence="2" id="KW-1133">Transmembrane helix</keyword>
<dbReference type="Proteomes" id="UP000015961">
    <property type="component" value="Unassembled WGS sequence"/>
</dbReference>